<dbReference type="RefSeq" id="WP_143777440.1">
    <property type="nucleotide sequence ID" value="NZ_VKKU01000002.1"/>
</dbReference>
<keyword evidence="3" id="KW-0010">Activator</keyword>
<dbReference type="InterPro" id="IPR018060">
    <property type="entry name" value="HTH_AraC"/>
</dbReference>
<dbReference type="OrthoDB" id="110167at2"/>
<keyword evidence="2" id="KW-0238">DNA-binding</keyword>
<evidence type="ECO:0000313" key="6">
    <source>
        <dbReference type="EMBL" id="TSB02222.1"/>
    </source>
</evidence>
<keyword evidence="4" id="KW-0804">Transcription</keyword>
<dbReference type="Pfam" id="PF12833">
    <property type="entry name" value="HTH_18"/>
    <property type="match status" value="1"/>
</dbReference>
<comment type="caution">
    <text evidence="6">The sequence shown here is derived from an EMBL/GenBank/DDBJ whole genome shotgun (WGS) entry which is preliminary data.</text>
</comment>
<dbReference type="PROSITE" id="PS01124">
    <property type="entry name" value="HTH_ARAC_FAMILY_2"/>
    <property type="match status" value="1"/>
</dbReference>
<protein>
    <submittedName>
        <fullName evidence="6">AraC family transcriptional regulator</fullName>
    </submittedName>
</protein>
<evidence type="ECO:0000256" key="2">
    <source>
        <dbReference type="ARBA" id="ARBA00023125"/>
    </source>
</evidence>
<dbReference type="Pfam" id="PF02311">
    <property type="entry name" value="AraC_binding"/>
    <property type="match status" value="1"/>
</dbReference>
<proteinExistence type="predicted"/>
<evidence type="ECO:0000256" key="1">
    <source>
        <dbReference type="ARBA" id="ARBA00023015"/>
    </source>
</evidence>
<feature type="domain" description="HTH araC/xylS-type" evidence="5">
    <location>
        <begin position="208"/>
        <end position="306"/>
    </location>
</feature>
<name>A0A553WC49_9SPHN</name>
<dbReference type="InterPro" id="IPR009057">
    <property type="entry name" value="Homeodomain-like_sf"/>
</dbReference>
<dbReference type="InterPro" id="IPR003313">
    <property type="entry name" value="AraC-bd"/>
</dbReference>
<keyword evidence="7" id="KW-1185">Reference proteome</keyword>
<dbReference type="PANTHER" id="PTHR46796:SF13">
    <property type="entry name" value="HTH-TYPE TRANSCRIPTIONAL ACTIVATOR RHAS"/>
    <property type="match status" value="1"/>
</dbReference>
<organism evidence="6 7">
    <name type="scientific">Sphingorhabdus contaminans</name>
    <dbReference type="NCBI Taxonomy" id="1343899"/>
    <lineage>
        <taxon>Bacteria</taxon>
        <taxon>Pseudomonadati</taxon>
        <taxon>Pseudomonadota</taxon>
        <taxon>Alphaproteobacteria</taxon>
        <taxon>Sphingomonadales</taxon>
        <taxon>Sphingomonadaceae</taxon>
        <taxon>Sphingorhabdus</taxon>
    </lineage>
</organism>
<dbReference type="InterPro" id="IPR020449">
    <property type="entry name" value="Tscrpt_reg_AraC-type_HTH"/>
</dbReference>
<reference evidence="6 7" key="1">
    <citation type="submission" date="2019-07" db="EMBL/GenBank/DDBJ databases">
        <authorList>
            <person name="Park M."/>
        </authorList>
    </citation>
    <scope>NUCLEOTIDE SEQUENCE [LARGE SCALE GENOMIC DNA]</scope>
    <source>
        <strain evidence="6 7">KCTC32445</strain>
    </source>
</reference>
<dbReference type="InterPro" id="IPR050204">
    <property type="entry name" value="AraC_XylS_family_regulators"/>
</dbReference>
<dbReference type="Gene3D" id="2.60.120.10">
    <property type="entry name" value="Jelly Rolls"/>
    <property type="match status" value="1"/>
</dbReference>
<dbReference type="PANTHER" id="PTHR46796">
    <property type="entry name" value="HTH-TYPE TRANSCRIPTIONAL ACTIVATOR RHAS-RELATED"/>
    <property type="match status" value="1"/>
</dbReference>
<dbReference type="InterPro" id="IPR011051">
    <property type="entry name" value="RmlC_Cupin_sf"/>
</dbReference>
<evidence type="ECO:0000256" key="3">
    <source>
        <dbReference type="ARBA" id="ARBA00023159"/>
    </source>
</evidence>
<dbReference type="PROSITE" id="PS00041">
    <property type="entry name" value="HTH_ARAC_FAMILY_1"/>
    <property type="match status" value="1"/>
</dbReference>
<evidence type="ECO:0000313" key="7">
    <source>
        <dbReference type="Proteomes" id="UP000320160"/>
    </source>
</evidence>
<dbReference type="InterPro" id="IPR014710">
    <property type="entry name" value="RmlC-like_jellyroll"/>
</dbReference>
<dbReference type="SMART" id="SM00342">
    <property type="entry name" value="HTH_ARAC"/>
    <property type="match status" value="1"/>
</dbReference>
<dbReference type="GO" id="GO:0043565">
    <property type="term" value="F:sequence-specific DNA binding"/>
    <property type="evidence" value="ECO:0007669"/>
    <property type="project" value="InterPro"/>
</dbReference>
<gene>
    <name evidence="6" type="ORF">FOM92_14020</name>
</gene>
<dbReference type="PRINTS" id="PR00032">
    <property type="entry name" value="HTHARAC"/>
</dbReference>
<dbReference type="SUPFAM" id="SSF46689">
    <property type="entry name" value="Homeodomain-like"/>
    <property type="match status" value="2"/>
</dbReference>
<dbReference type="InterPro" id="IPR018062">
    <property type="entry name" value="HTH_AraC-typ_CS"/>
</dbReference>
<sequence length="307" mass="33775">MPLCGRHRVSLTVKNNNAWADIVSKSAIIYKNLVMLLPISEAVPLLPGIVARVEHVAQDAATAVPRRFSHFHGPAELVLVKAGTGAFISENEPVSFSPGSLVFVPPMAVHDFAFDEGERAWTLVQFDPYALDSESASIPPAPMATLLDPKQFDRIEMLMDWLGQSLATEPDQRAVALQLETLILAIRQATARTWPTAQDTGSALSRFRPLLDQLNREQSKSLRLADAASLCGMSAPYFSRRFKSLFGTGFSAYQTRMKVLQAARILATSNMSVSQVCYALGFCSPAYFTYCFRSAFGVTPTKHRTQK</sequence>
<dbReference type="Gene3D" id="1.10.10.60">
    <property type="entry name" value="Homeodomain-like"/>
    <property type="match status" value="2"/>
</dbReference>
<accession>A0A553WC49</accession>
<dbReference type="AlphaFoldDB" id="A0A553WC49"/>
<evidence type="ECO:0000256" key="4">
    <source>
        <dbReference type="ARBA" id="ARBA00023163"/>
    </source>
</evidence>
<dbReference type="SUPFAM" id="SSF51182">
    <property type="entry name" value="RmlC-like cupins"/>
    <property type="match status" value="1"/>
</dbReference>
<keyword evidence="1" id="KW-0805">Transcription regulation</keyword>
<dbReference type="GO" id="GO:0003700">
    <property type="term" value="F:DNA-binding transcription factor activity"/>
    <property type="evidence" value="ECO:0007669"/>
    <property type="project" value="InterPro"/>
</dbReference>
<dbReference type="Proteomes" id="UP000320160">
    <property type="component" value="Unassembled WGS sequence"/>
</dbReference>
<dbReference type="EMBL" id="VKKU01000002">
    <property type="protein sequence ID" value="TSB02222.1"/>
    <property type="molecule type" value="Genomic_DNA"/>
</dbReference>
<evidence type="ECO:0000259" key="5">
    <source>
        <dbReference type="PROSITE" id="PS01124"/>
    </source>
</evidence>